<dbReference type="SMART" id="SM00220">
    <property type="entry name" value="S_TKc"/>
    <property type="match status" value="1"/>
</dbReference>
<dbReference type="InterPro" id="IPR008271">
    <property type="entry name" value="Ser/Thr_kinase_AS"/>
</dbReference>
<dbReference type="STRING" id="6669.E9HRS3"/>
<dbReference type="PANTHER" id="PTHR13954">
    <property type="entry name" value="IRE1-RELATED"/>
    <property type="match status" value="1"/>
</dbReference>
<dbReference type="PANTHER" id="PTHR13954:SF6">
    <property type="entry name" value="NON-SPECIFIC SERINE_THREONINE PROTEIN KINASE"/>
    <property type="match status" value="1"/>
</dbReference>
<keyword evidence="3" id="KW-1185">Reference proteome</keyword>
<organism evidence="2 3">
    <name type="scientific">Daphnia pulex</name>
    <name type="common">Water flea</name>
    <dbReference type="NCBI Taxonomy" id="6669"/>
    <lineage>
        <taxon>Eukaryota</taxon>
        <taxon>Metazoa</taxon>
        <taxon>Ecdysozoa</taxon>
        <taxon>Arthropoda</taxon>
        <taxon>Crustacea</taxon>
        <taxon>Branchiopoda</taxon>
        <taxon>Diplostraca</taxon>
        <taxon>Cladocera</taxon>
        <taxon>Anomopoda</taxon>
        <taxon>Daphniidae</taxon>
        <taxon>Daphnia</taxon>
    </lineage>
</organism>
<dbReference type="Proteomes" id="UP000000305">
    <property type="component" value="Unassembled WGS sequence"/>
</dbReference>
<evidence type="ECO:0000259" key="1">
    <source>
        <dbReference type="PROSITE" id="PS50011"/>
    </source>
</evidence>
<dbReference type="GO" id="GO:0036498">
    <property type="term" value="P:IRE1-mediated unfolded protein response"/>
    <property type="evidence" value="ECO:0000318"/>
    <property type="project" value="GO_Central"/>
</dbReference>
<dbReference type="GO" id="GO:0005524">
    <property type="term" value="F:ATP binding"/>
    <property type="evidence" value="ECO:0007669"/>
    <property type="project" value="InterPro"/>
</dbReference>
<dbReference type="GO" id="GO:0051082">
    <property type="term" value="F:unfolded protein binding"/>
    <property type="evidence" value="ECO:0000318"/>
    <property type="project" value="GO_Central"/>
</dbReference>
<evidence type="ECO:0000313" key="2">
    <source>
        <dbReference type="EMBL" id="EFX65568.1"/>
    </source>
</evidence>
<sequence length="177" mass="20032">MPPDEEVCLQLAKGLAHIHEMQLTHRDLKPHNVLIQVDSTGKVLMKWADFEQCVPVDENGCYTITDVSDVGTRDWNAPELVQIQSKNGGNLTEQGTVKSDVFSQGLVFGYYILEGRHPYPEENIMQHILDSKPNNLDARQGHPMHAIIMKMLEKDLEKRISSADVVTEITNLVDERQ</sequence>
<name>E9HRS3_DAPPU</name>
<dbReference type="GO" id="GO:0004521">
    <property type="term" value="F:RNA endonuclease activity"/>
    <property type="evidence" value="ECO:0000318"/>
    <property type="project" value="GO_Central"/>
</dbReference>
<dbReference type="GO" id="GO:0070059">
    <property type="term" value="P:intrinsic apoptotic signaling pathway in response to endoplasmic reticulum stress"/>
    <property type="evidence" value="ECO:0000318"/>
    <property type="project" value="GO_Central"/>
</dbReference>
<dbReference type="InterPro" id="IPR011009">
    <property type="entry name" value="Kinase-like_dom_sf"/>
</dbReference>
<dbReference type="GO" id="GO:0004674">
    <property type="term" value="F:protein serine/threonine kinase activity"/>
    <property type="evidence" value="ECO:0000318"/>
    <property type="project" value="GO_Central"/>
</dbReference>
<dbReference type="OrthoDB" id="6354588at2759"/>
<dbReference type="Pfam" id="PF00069">
    <property type="entry name" value="Pkinase"/>
    <property type="match status" value="1"/>
</dbReference>
<dbReference type="HOGENOM" id="CLU_000288_7_1_1"/>
<dbReference type="InterPro" id="IPR000719">
    <property type="entry name" value="Prot_kinase_dom"/>
</dbReference>
<dbReference type="AlphaFoldDB" id="E9HRS3"/>
<feature type="domain" description="Protein kinase" evidence="1">
    <location>
        <begin position="1"/>
        <end position="173"/>
    </location>
</feature>
<dbReference type="Gene3D" id="1.10.510.10">
    <property type="entry name" value="Transferase(Phosphotransferase) domain 1"/>
    <property type="match status" value="1"/>
</dbReference>
<dbReference type="SUPFAM" id="SSF56112">
    <property type="entry name" value="Protein kinase-like (PK-like)"/>
    <property type="match status" value="1"/>
</dbReference>
<dbReference type="InParanoid" id="E9HRS3"/>
<protein>
    <recommendedName>
        <fullName evidence="1">Protein kinase domain-containing protein</fullName>
    </recommendedName>
</protein>
<dbReference type="InterPro" id="IPR045133">
    <property type="entry name" value="IRE1/2-like"/>
</dbReference>
<dbReference type="PhylomeDB" id="E9HRS3"/>
<gene>
    <name evidence="2" type="ORF">DAPPUDRAFT_229617</name>
</gene>
<dbReference type="GO" id="GO:0005783">
    <property type="term" value="C:endoplasmic reticulum"/>
    <property type="evidence" value="ECO:0000318"/>
    <property type="project" value="GO_Central"/>
</dbReference>
<dbReference type="EMBL" id="GL732740">
    <property type="protein sequence ID" value="EFX65568.1"/>
    <property type="molecule type" value="Genomic_DNA"/>
</dbReference>
<proteinExistence type="predicted"/>
<dbReference type="PROSITE" id="PS00108">
    <property type="entry name" value="PROTEIN_KINASE_ST"/>
    <property type="match status" value="1"/>
</dbReference>
<reference evidence="2 3" key="1">
    <citation type="journal article" date="2011" name="Science">
        <title>The ecoresponsive genome of Daphnia pulex.</title>
        <authorList>
            <person name="Colbourne J.K."/>
            <person name="Pfrender M.E."/>
            <person name="Gilbert D."/>
            <person name="Thomas W.K."/>
            <person name="Tucker A."/>
            <person name="Oakley T.H."/>
            <person name="Tokishita S."/>
            <person name="Aerts A."/>
            <person name="Arnold G.J."/>
            <person name="Basu M.K."/>
            <person name="Bauer D.J."/>
            <person name="Caceres C.E."/>
            <person name="Carmel L."/>
            <person name="Casola C."/>
            <person name="Choi J.H."/>
            <person name="Detter J.C."/>
            <person name="Dong Q."/>
            <person name="Dusheyko S."/>
            <person name="Eads B.D."/>
            <person name="Frohlich T."/>
            <person name="Geiler-Samerotte K.A."/>
            <person name="Gerlach D."/>
            <person name="Hatcher P."/>
            <person name="Jogdeo S."/>
            <person name="Krijgsveld J."/>
            <person name="Kriventseva E.V."/>
            <person name="Kultz D."/>
            <person name="Laforsch C."/>
            <person name="Lindquist E."/>
            <person name="Lopez J."/>
            <person name="Manak J.R."/>
            <person name="Muller J."/>
            <person name="Pangilinan J."/>
            <person name="Patwardhan R.P."/>
            <person name="Pitluck S."/>
            <person name="Pritham E.J."/>
            <person name="Rechtsteiner A."/>
            <person name="Rho M."/>
            <person name="Rogozin I.B."/>
            <person name="Sakarya O."/>
            <person name="Salamov A."/>
            <person name="Schaack S."/>
            <person name="Shapiro H."/>
            <person name="Shiga Y."/>
            <person name="Skalitzky C."/>
            <person name="Smith Z."/>
            <person name="Souvorov A."/>
            <person name="Sung W."/>
            <person name="Tang Z."/>
            <person name="Tsuchiya D."/>
            <person name="Tu H."/>
            <person name="Vos H."/>
            <person name="Wang M."/>
            <person name="Wolf Y.I."/>
            <person name="Yamagata H."/>
            <person name="Yamada T."/>
            <person name="Ye Y."/>
            <person name="Shaw J.R."/>
            <person name="Andrews J."/>
            <person name="Crease T.J."/>
            <person name="Tang H."/>
            <person name="Lucas S.M."/>
            <person name="Robertson H.M."/>
            <person name="Bork P."/>
            <person name="Koonin E.V."/>
            <person name="Zdobnov E.M."/>
            <person name="Grigoriev I.V."/>
            <person name="Lynch M."/>
            <person name="Boore J.L."/>
        </authorList>
    </citation>
    <scope>NUCLEOTIDE SEQUENCE [LARGE SCALE GENOMIC DNA]</scope>
</reference>
<accession>E9HRS3</accession>
<dbReference type="eggNOG" id="KOG1027">
    <property type="taxonomic scope" value="Eukaryota"/>
</dbReference>
<dbReference type="PROSITE" id="PS50011">
    <property type="entry name" value="PROTEIN_KINASE_DOM"/>
    <property type="match status" value="1"/>
</dbReference>
<dbReference type="KEGG" id="dpx:DAPPUDRAFT_229617"/>
<evidence type="ECO:0000313" key="3">
    <source>
        <dbReference type="Proteomes" id="UP000000305"/>
    </source>
</evidence>